<dbReference type="EMBL" id="ANIN01000001">
    <property type="protein sequence ID" value="ELA09679.1"/>
    <property type="molecule type" value="Genomic_DNA"/>
</dbReference>
<dbReference type="PATRIC" id="fig|1230338.3.peg.1022"/>
<proteinExistence type="predicted"/>
<dbReference type="Gene3D" id="2.40.30.160">
    <property type="match status" value="1"/>
</dbReference>
<dbReference type="PANTHER" id="PTHR22602:SF0">
    <property type="entry name" value="TRANSFERASE CAF17, MITOCHONDRIAL-RELATED"/>
    <property type="match status" value="1"/>
</dbReference>
<keyword evidence="2" id="KW-1185">Reference proteome</keyword>
<dbReference type="Gene3D" id="3.30.70.1400">
    <property type="entry name" value="Aminomethyltransferase beta-barrel domains"/>
    <property type="match status" value="1"/>
</dbReference>
<protein>
    <submittedName>
        <fullName evidence="1">Glycine cleavage T protein/aminomethyl transferase</fullName>
    </submittedName>
</protein>
<evidence type="ECO:0000313" key="1">
    <source>
        <dbReference type="EMBL" id="ELA09679.1"/>
    </source>
</evidence>
<dbReference type="RefSeq" id="WP_009767497.1">
    <property type="nucleotide sequence ID" value="NZ_ANIN01000001.1"/>
</dbReference>
<dbReference type="eggNOG" id="COG0354">
    <property type="taxonomic scope" value="Bacteria"/>
</dbReference>
<keyword evidence="1" id="KW-0808">Transferase</keyword>
<dbReference type="NCBIfam" id="TIGR03317">
    <property type="entry name" value="ygfZ_signature"/>
    <property type="match status" value="1"/>
</dbReference>
<dbReference type="SUPFAM" id="SSF103025">
    <property type="entry name" value="Folate-binding domain"/>
    <property type="match status" value="1"/>
</dbReference>
<dbReference type="GO" id="GO:0016226">
    <property type="term" value="P:iron-sulfur cluster assembly"/>
    <property type="evidence" value="ECO:0007669"/>
    <property type="project" value="TreeGrafter"/>
</dbReference>
<dbReference type="OrthoDB" id="9796287at2"/>
<dbReference type="AlphaFoldDB" id="L2F9D9"/>
<dbReference type="InterPro" id="IPR045179">
    <property type="entry name" value="YgfZ/GcvT"/>
</dbReference>
<evidence type="ECO:0000313" key="2">
    <source>
        <dbReference type="Proteomes" id="UP000023795"/>
    </source>
</evidence>
<dbReference type="Proteomes" id="UP000023795">
    <property type="component" value="Unassembled WGS sequence"/>
</dbReference>
<organism evidence="1 2">
    <name type="scientific">Moraxella macacae 0408225</name>
    <dbReference type="NCBI Taxonomy" id="1230338"/>
    <lineage>
        <taxon>Bacteria</taxon>
        <taxon>Pseudomonadati</taxon>
        <taxon>Pseudomonadota</taxon>
        <taxon>Gammaproteobacteria</taxon>
        <taxon>Moraxellales</taxon>
        <taxon>Moraxellaceae</taxon>
        <taxon>Moraxella</taxon>
    </lineage>
</organism>
<accession>L2F9D9</accession>
<name>L2F9D9_9GAMM</name>
<reference evidence="1 2" key="1">
    <citation type="journal article" date="2013" name="Genome Announc.">
        <title>Genome Sequence of Moraxella macacae 0408225, a Novel Bacterial Species Isolated from a Cynomolgus Macaque with Epistaxis.</title>
        <authorList>
            <person name="Ladner J.T."/>
            <person name="Whitehouse C.A."/>
            <person name="Koroleva G.I."/>
            <person name="Palacios G.F."/>
        </authorList>
    </citation>
    <scope>NUCLEOTIDE SEQUENCE [LARGE SCALE GENOMIC DNA]</scope>
    <source>
        <strain evidence="1 2">0408225</strain>
    </source>
</reference>
<comment type="caution">
    <text evidence="1">The sequence shown here is derived from an EMBL/GenBank/DDBJ whole genome shotgun (WGS) entry which is preliminary data.</text>
</comment>
<gene>
    <name evidence="1" type="ORF">MOMA_04715</name>
</gene>
<sequence>MPTFVQFLLTGNAKSADPLADSNKFLQGQITANIHKIDKDFLPTAICNLKGRILFGIWLKRANNGFYIVLSEDLADDFIKHVKKYGAFSKIELSEKTEIFPTIIDNLPTFSNDKNLQNVSDWQNLSIATGNYWITKATSELYQPQELRLHQRGGVDFDKGCYLGQEIIARLWFKASPKAWLHRIFCQDLNQLSEKIGVVNHIQINHGFEALVVARPDELHNITQNIPEVKILTLPEALQQSVARKS</sequence>
<dbReference type="STRING" id="1230338.MOMA_04715"/>
<dbReference type="PANTHER" id="PTHR22602">
    <property type="entry name" value="TRANSFERASE CAF17, MITOCHONDRIAL-RELATED"/>
    <property type="match status" value="1"/>
</dbReference>
<dbReference type="InterPro" id="IPR017703">
    <property type="entry name" value="YgfZ/GCV_T_CS"/>
</dbReference>
<dbReference type="GO" id="GO:0016740">
    <property type="term" value="F:transferase activity"/>
    <property type="evidence" value="ECO:0007669"/>
    <property type="project" value="UniProtKB-KW"/>
</dbReference>